<evidence type="ECO:0000256" key="4">
    <source>
        <dbReference type="ARBA" id="ARBA00022777"/>
    </source>
</evidence>
<dbReference type="PROSITE" id="PS01076">
    <property type="entry name" value="ACETATE_KINASE_2"/>
    <property type="match status" value="1"/>
</dbReference>
<dbReference type="InterPro" id="IPR000890">
    <property type="entry name" value="Aliphatic_acid_kin_short-chain"/>
</dbReference>
<gene>
    <name evidence="6" type="primary">ackA</name>
    <name evidence="8" type="ORF">DFR59_103345</name>
</gene>
<keyword evidence="2 6" id="KW-0808">Transferase</keyword>
<feature type="binding site" evidence="6">
    <location>
        <position position="89"/>
    </location>
    <ligand>
        <name>substrate</name>
    </ligand>
</feature>
<feature type="binding site" evidence="6">
    <location>
        <begin position="281"/>
        <end position="283"/>
    </location>
    <ligand>
        <name>ATP</name>
        <dbReference type="ChEBI" id="CHEBI:30616"/>
    </ligand>
</feature>
<dbReference type="PRINTS" id="PR00471">
    <property type="entry name" value="ACETATEKNASE"/>
</dbReference>
<comment type="subcellular location">
    <subcellularLocation>
        <location evidence="6">Cytoplasm</location>
    </subcellularLocation>
</comment>
<dbReference type="EMBL" id="QQAY01000003">
    <property type="protein sequence ID" value="RDI44274.1"/>
    <property type="molecule type" value="Genomic_DNA"/>
</dbReference>
<dbReference type="AlphaFoldDB" id="A0A370GP77"/>
<evidence type="ECO:0000313" key="8">
    <source>
        <dbReference type="EMBL" id="RDI44274.1"/>
    </source>
</evidence>
<organism evidence="8 9">
    <name type="scientific">Falsibacillus pallidus</name>
    <dbReference type="NCBI Taxonomy" id="493781"/>
    <lineage>
        <taxon>Bacteria</taxon>
        <taxon>Bacillati</taxon>
        <taxon>Bacillota</taxon>
        <taxon>Bacilli</taxon>
        <taxon>Bacillales</taxon>
        <taxon>Bacillaceae</taxon>
        <taxon>Falsibacillus</taxon>
    </lineage>
</organism>
<dbReference type="OrthoDB" id="9802453at2"/>
<feature type="site" description="Transition state stabilizer" evidence="6">
    <location>
        <position position="178"/>
    </location>
</feature>
<feature type="binding site" evidence="6">
    <location>
        <begin position="206"/>
        <end position="210"/>
    </location>
    <ligand>
        <name>ATP</name>
        <dbReference type="ChEBI" id="CHEBI:30616"/>
    </ligand>
</feature>
<feature type="site" description="Transition state stabilizer" evidence="6">
    <location>
        <position position="239"/>
    </location>
</feature>
<dbReference type="PANTHER" id="PTHR21060">
    <property type="entry name" value="ACETATE KINASE"/>
    <property type="match status" value="1"/>
</dbReference>
<dbReference type="SUPFAM" id="SSF53067">
    <property type="entry name" value="Actin-like ATPase domain"/>
    <property type="match status" value="2"/>
</dbReference>
<accession>A0A370GP77</accession>
<evidence type="ECO:0000256" key="6">
    <source>
        <dbReference type="HAMAP-Rule" id="MF_00020"/>
    </source>
</evidence>
<comment type="caution">
    <text evidence="8">The sequence shown here is derived from an EMBL/GenBank/DDBJ whole genome shotgun (WGS) entry which is preliminary data.</text>
</comment>
<evidence type="ECO:0000256" key="3">
    <source>
        <dbReference type="ARBA" id="ARBA00022741"/>
    </source>
</evidence>
<keyword evidence="3 6" id="KW-0547">Nucleotide-binding</keyword>
<sequence length="395" mass="43449">MAKMIAINAGSSSLKFQLFEMPEETVITKGLIERIGLKDSIFNITVNGEKVTEITDIPDHDVAVKMLLSKLTDLGIIKSLDEIEGIGHRVVHGGEVFNDSVLITDEVLDQISNLSDLAPLHNPANITGIKAFESVLPNVPAVAVFDTAFHQTMPESSFLYSLPYEYYEKFGIRKYGFHGTSHKYVSQRAAEMLGRPEEHLRLISCHLGNGASIAAIEGGKSIDTSMGFTPLAGVTMGTRSGNIDPALIPYIMEKTELTAEEVLDVLNKKSGMLGVSGFSSDLRDIEQEAEKGNERAELALEVFANRIHKYIGSYASRMNGIDAIIFTAGIGENSQSIREKVLRGLEFMGVYWDPALNKTRGQEAFLNYPHSPVKVMVIPTNEEVMIARDILRLTK</sequence>
<protein>
    <recommendedName>
        <fullName evidence="6">Acetate kinase</fullName>
        <ecNumber evidence="6">2.7.2.1</ecNumber>
    </recommendedName>
    <alternativeName>
        <fullName evidence="6">Acetokinase</fullName>
    </alternativeName>
</protein>
<dbReference type="GO" id="GO:0005524">
    <property type="term" value="F:ATP binding"/>
    <property type="evidence" value="ECO:0007669"/>
    <property type="project" value="UniProtKB-KW"/>
</dbReference>
<dbReference type="PROSITE" id="PS01075">
    <property type="entry name" value="ACETATE_KINASE_1"/>
    <property type="match status" value="1"/>
</dbReference>
<keyword evidence="4 6" id="KW-0418">Kinase</keyword>
<dbReference type="InterPro" id="IPR023865">
    <property type="entry name" value="Aliphatic_acid_kinase_CS"/>
</dbReference>
<evidence type="ECO:0000256" key="7">
    <source>
        <dbReference type="RuleBase" id="RU003835"/>
    </source>
</evidence>
<dbReference type="EC" id="2.7.2.1" evidence="6"/>
<reference evidence="8 9" key="1">
    <citation type="submission" date="2018-07" db="EMBL/GenBank/DDBJ databases">
        <title>Genomic Encyclopedia of Type Strains, Phase IV (KMG-IV): sequencing the most valuable type-strain genomes for metagenomic binning, comparative biology and taxonomic classification.</title>
        <authorList>
            <person name="Goeker M."/>
        </authorList>
    </citation>
    <scope>NUCLEOTIDE SEQUENCE [LARGE SCALE GENOMIC DNA]</scope>
    <source>
        <strain evidence="8 9">DSM 25281</strain>
    </source>
</reference>
<comment type="cofactor">
    <cofactor evidence="6">
        <name>Mg(2+)</name>
        <dbReference type="ChEBI" id="CHEBI:18420"/>
    </cofactor>
    <cofactor evidence="6">
        <name>Mn(2+)</name>
        <dbReference type="ChEBI" id="CHEBI:29035"/>
    </cofactor>
    <text evidence="6">Mg(2+). Can also accept Mn(2+).</text>
</comment>
<dbReference type="Gene3D" id="3.30.420.40">
    <property type="match status" value="2"/>
</dbReference>
<dbReference type="Proteomes" id="UP000255326">
    <property type="component" value="Unassembled WGS sequence"/>
</dbReference>
<name>A0A370GP77_9BACI</name>
<dbReference type="GO" id="GO:0006083">
    <property type="term" value="P:acetate metabolic process"/>
    <property type="evidence" value="ECO:0007669"/>
    <property type="project" value="TreeGrafter"/>
</dbReference>
<dbReference type="InterPro" id="IPR043129">
    <property type="entry name" value="ATPase_NBD"/>
</dbReference>
<feature type="active site" description="Proton donor/acceptor" evidence="6">
    <location>
        <position position="146"/>
    </location>
</feature>
<keyword evidence="5 6" id="KW-0067">ATP-binding</keyword>
<feature type="binding site" evidence="6">
    <location>
        <begin position="329"/>
        <end position="333"/>
    </location>
    <ligand>
        <name>ATP</name>
        <dbReference type="ChEBI" id="CHEBI:30616"/>
    </ligand>
</feature>
<dbReference type="CDD" id="cd24010">
    <property type="entry name" value="ASKHA_NBD_AcK_PK"/>
    <property type="match status" value="1"/>
</dbReference>
<dbReference type="NCBIfam" id="TIGR00016">
    <property type="entry name" value="ackA"/>
    <property type="match status" value="1"/>
</dbReference>
<evidence type="ECO:0000256" key="5">
    <source>
        <dbReference type="ARBA" id="ARBA00022840"/>
    </source>
</evidence>
<dbReference type="PANTHER" id="PTHR21060:SF15">
    <property type="entry name" value="ACETATE KINASE-RELATED"/>
    <property type="match status" value="1"/>
</dbReference>
<evidence type="ECO:0000313" key="9">
    <source>
        <dbReference type="Proteomes" id="UP000255326"/>
    </source>
</evidence>
<comment type="catalytic activity">
    <reaction evidence="6">
        <text>acetate + ATP = acetyl phosphate + ADP</text>
        <dbReference type="Rhea" id="RHEA:11352"/>
        <dbReference type="ChEBI" id="CHEBI:22191"/>
        <dbReference type="ChEBI" id="CHEBI:30089"/>
        <dbReference type="ChEBI" id="CHEBI:30616"/>
        <dbReference type="ChEBI" id="CHEBI:456216"/>
        <dbReference type="EC" id="2.7.2.1"/>
    </reaction>
</comment>
<dbReference type="GO" id="GO:0000287">
    <property type="term" value="F:magnesium ion binding"/>
    <property type="evidence" value="ECO:0007669"/>
    <property type="project" value="UniProtKB-UniRule"/>
</dbReference>
<feature type="binding site" evidence="6">
    <location>
        <position position="382"/>
    </location>
    <ligand>
        <name>Mg(2+)</name>
        <dbReference type="ChEBI" id="CHEBI:18420"/>
    </ligand>
</feature>
<dbReference type="GO" id="GO:0006085">
    <property type="term" value="P:acetyl-CoA biosynthetic process"/>
    <property type="evidence" value="ECO:0007669"/>
    <property type="project" value="UniProtKB-UniRule"/>
</dbReference>
<dbReference type="UniPathway" id="UPA00340">
    <property type="reaction ID" value="UER00458"/>
</dbReference>
<feature type="binding site" evidence="6">
    <location>
        <position position="8"/>
    </location>
    <ligand>
        <name>Mg(2+)</name>
        <dbReference type="ChEBI" id="CHEBI:18420"/>
    </ligand>
</feature>
<dbReference type="GO" id="GO:0005737">
    <property type="term" value="C:cytoplasm"/>
    <property type="evidence" value="ECO:0007669"/>
    <property type="project" value="UniProtKB-SubCell"/>
</dbReference>
<evidence type="ECO:0000256" key="2">
    <source>
        <dbReference type="ARBA" id="ARBA00022679"/>
    </source>
</evidence>
<feature type="binding site" evidence="6">
    <location>
        <position position="15"/>
    </location>
    <ligand>
        <name>ATP</name>
        <dbReference type="ChEBI" id="CHEBI:30616"/>
    </ligand>
</feature>
<dbReference type="InterPro" id="IPR004372">
    <property type="entry name" value="Ac/propionate_kinase"/>
</dbReference>
<comment type="similarity">
    <text evidence="1 6 7">Belongs to the acetokinase family.</text>
</comment>
<keyword evidence="6" id="KW-0479">Metal-binding</keyword>
<dbReference type="PIRSF" id="PIRSF000722">
    <property type="entry name" value="Acetate_prop_kin"/>
    <property type="match status" value="1"/>
</dbReference>
<keyword evidence="6" id="KW-0460">Magnesium</keyword>
<dbReference type="Pfam" id="PF00871">
    <property type="entry name" value="Acetate_kinase"/>
    <property type="match status" value="1"/>
</dbReference>
<dbReference type="RefSeq" id="WP_114745144.1">
    <property type="nucleotide sequence ID" value="NZ_QQAY01000003.1"/>
</dbReference>
<keyword evidence="6" id="KW-0963">Cytoplasm</keyword>
<proteinExistence type="inferred from homology"/>
<dbReference type="HAMAP" id="MF_00020">
    <property type="entry name" value="Acetate_kinase"/>
    <property type="match status" value="1"/>
</dbReference>
<comment type="subunit">
    <text evidence="6">Homodimer.</text>
</comment>
<comment type="function">
    <text evidence="6">Catalyzes the formation of acetyl phosphate from acetate and ATP. Can also catalyze the reverse reaction.</text>
</comment>
<evidence type="ECO:0000256" key="1">
    <source>
        <dbReference type="ARBA" id="ARBA00008748"/>
    </source>
</evidence>
<comment type="pathway">
    <text evidence="6">Metabolic intermediate biosynthesis; acetyl-CoA biosynthesis; acetyl-CoA from acetate: step 1/2.</text>
</comment>
<dbReference type="GO" id="GO:0008776">
    <property type="term" value="F:acetate kinase activity"/>
    <property type="evidence" value="ECO:0007669"/>
    <property type="project" value="UniProtKB-UniRule"/>
</dbReference>
<keyword evidence="9" id="KW-1185">Reference proteome</keyword>